<evidence type="ECO:0000256" key="8">
    <source>
        <dbReference type="SAM" id="MobiDB-lite"/>
    </source>
</evidence>
<evidence type="ECO:0000256" key="5">
    <source>
        <dbReference type="ARBA" id="ARBA00022989"/>
    </source>
</evidence>
<dbReference type="Gene3D" id="1.20.1720.10">
    <property type="entry name" value="Multidrug resistance protein D"/>
    <property type="match status" value="1"/>
</dbReference>
<keyword evidence="4 9" id="KW-0812">Transmembrane</keyword>
<evidence type="ECO:0000313" key="12">
    <source>
        <dbReference type="Proteomes" id="UP001201262"/>
    </source>
</evidence>
<dbReference type="AlphaFoldDB" id="A0AAD4PU72"/>
<evidence type="ECO:0000256" key="9">
    <source>
        <dbReference type="SAM" id="Phobius"/>
    </source>
</evidence>
<dbReference type="PRINTS" id="PR01036">
    <property type="entry name" value="TCRTETB"/>
</dbReference>
<evidence type="ECO:0000256" key="1">
    <source>
        <dbReference type="ARBA" id="ARBA00004141"/>
    </source>
</evidence>
<dbReference type="InterPro" id="IPR036259">
    <property type="entry name" value="MFS_trans_sf"/>
</dbReference>
<evidence type="ECO:0000256" key="6">
    <source>
        <dbReference type="ARBA" id="ARBA00023136"/>
    </source>
</evidence>
<gene>
    <name evidence="11" type="ORF">BGW36DRAFT_440514</name>
</gene>
<sequence length="578" mass="62616">MEITEHNTESVPTGQDNYYAGSLNNKESDDRPGKTEISTEKGQTQKKGVRFWAIIVAICVAGLLTALEATITSTALPTIISDLGGADKYVWVVNGYFLTMTATQPLFGQLSNVFGRRWPTIIATAAFILGSGICGGADNIATLIAGRAIQGIGAGGINVMVEIIVCDLLPLRERGNYLALIFGLIAVGTALGPFFGGLIVQHTTWRWVFYLNLPVGGFALVLLVLFLRVKYQKETALATKLGRIDCLGDAIFAGSIVSTLIALSWAGTLYPWSSYHIILSLLLGLLGLVGFLIFEGSKFSLNPTMPIHLFSNQTSLTAFILTFLHSVVTMWALYFLPVYFQGVLGSTPSYSGVQLLPTILILVPFAATAGSLLAKFGRYRPIHHIGYALMTIGFGLFSLLDENSSTAKWVIFQVIESAGAGLIIPTLLPAVQAELTDADNALSTATWAFIRSFGLIWGTTIPAAIFNNRFDELSARISDAAVVAELTGGKAYEHATRTFLETLSNDTRAQVVSVFSDGLRRTWQVAIAFSAFGFLLVILQKEVPLRKELETEYGMTEAKKKSEKVPPTDENLQTEAQI</sequence>
<feature type="transmembrane region" description="Helical" evidence="9">
    <location>
        <begin position="207"/>
        <end position="227"/>
    </location>
</feature>
<evidence type="ECO:0000313" key="11">
    <source>
        <dbReference type="EMBL" id="KAH8689832.1"/>
    </source>
</evidence>
<feature type="transmembrane region" description="Helical" evidence="9">
    <location>
        <begin position="355"/>
        <end position="374"/>
    </location>
</feature>
<feature type="transmembrane region" description="Helical" evidence="9">
    <location>
        <begin position="120"/>
        <end position="145"/>
    </location>
</feature>
<dbReference type="CDD" id="cd17502">
    <property type="entry name" value="MFS_Azr1_MDR_like"/>
    <property type="match status" value="1"/>
</dbReference>
<feature type="transmembrane region" description="Helical" evidence="9">
    <location>
        <begin position="272"/>
        <end position="294"/>
    </location>
</feature>
<feature type="transmembrane region" description="Helical" evidence="9">
    <location>
        <begin position="177"/>
        <end position="201"/>
    </location>
</feature>
<evidence type="ECO:0000259" key="10">
    <source>
        <dbReference type="PROSITE" id="PS50850"/>
    </source>
</evidence>
<keyword evidence="5 9" id="KW-1133">Transmembrane helix</keyword>
<keyword evidence="6 9" id="KW-0472">Membrane</keyword>
<dbReference type="GeneID" id="70251816"/>
<comment type="caution">
    <text evidence="11">The sequence shown here is derived from an EMBL/GenBank/DDBJ whole genome shotgun (WGS) entry which is preliminary data.</text>
</comment>
<feature type="transmembrane region" description="Helical" evidence="9">
    <location>
        <begin position="381"/>
        <end position="400"/>
    </location>
</feature>
<evidence type="ECO:0000256" key="7">
    <source>
        <dbReference type="ARBA" id="ARBA00023180"/>
    </source>
</evidence>
<feature type="transmembrane region" description="Helical" evidence="9">
    <location>
        <begin position="51"/>
        <end position="69"/>
    </location>
</feature>
<feature type="transmembrane region" description="Helical" evidence="9">
    <location>
        <begin position="89"/>
        <end position="108"/>
    </location>
</feature>
<dbReference type="EMBL" id="JAJTJA010000014">
    <property type="protein sequence ID" value="KAH8689832.1"/>
    <property type="molecule type" value="Genomic_DNA"/>
</dbReference>
<dbReference type="Pfam" id="PF07690">
    <property type="entry name" value="MFS_1"/>
    <property type="match status" value="1"/>
</dbReference>
<feature type="transmembrane region" description="Helical" evidence="9">
    <location>
        <begin position="247"/>
        <end position="266"/>
    </location>
</feature>
<dbReference type="RefSeq" id="XP_046066115.1">
    <property type="nucleotide sequence ID" value="XM_046221529.1"/>
</dbReference>
<keyword evidence="12" id="KW-1185">Reference proteome</keyword>
<organism evidence="11 12">
    <name type="scientific">Talaromyces proteolyticus</name>
    <dbReference type="NCBI Taxonomy" id="1131652"/>
    <lineage>
        <taxon>Eukaryota</taxon>
        <taxon>Fungi</taxon>
        <taxon>Dikarya</taxon>
        <taxon>Ascomycota</taxon>
        <taxon>Pezizomycotina</taxon>
        <taxon>Eurotiomycetes</taxon>
        <taxon>Eurotiomycetidae</taxon>
        <taxon>Eurotiales</taxon>
        <taxon>Trichocomaceae</taxon>
        <taxon>Talaromyces</taxon>
        <taxon>Talaromyces sect. Bacilispori</taxon>
    </lineage>
</organism>
<comment type="subcellular location">
    <subcellularLocation>
        <location evidence="1">Membrane</location>
        <topology evidence="1">Multi-pass membrane protein</topology>
    </subcellularLocation>
</comment>
<dbReference type="InterPro" id="IPR020846">
    <property type="entry name" value="MFS_dom"/>
</dbReference>
<evidence type="ECO:0000256" key="3">
    <source>
        <dbReference type="ARBA" id="ARBA00022448"/>
    </source>
</evidence>
<feature type="transmembrane region" description="Helical" evidence="9">
    <location>
        <begin position="151"/>
        <end position="170"/>
    </location>
</feature>
<feature type="compositionally biased region" description="Basic and acidic residues" evidence="8">
    <location>
        <begin position="557"/>
        <end position="567"/>
    </location>
</feature>
<feature type="transmembrane region" description="Helical" evidence="9">
    <location>
        <begin position="522"/>
        <end position="539"/>
    </location>
</feature>
<reference evidence="11" key="1">
    <citation type="submission" date="2021-12" db="EMBL/GenBank/DDBJ databases">
        <title>Convergent genome expansion in fungi linked to evolution of root-endophyte symbiosis.</title>
        <authorList>
            <consortium name="DOE Joint Genome Institute"/>
            <person name="Ke Y.-H."/>
            <person name="Bonito G."/>
            <person name="Liao H.-L."/>
            <person name="Looney B."/>
            <person name="Rojas-Flechas A."/>
            <person name="Nash J."/>
            <person name="Hameed K."/>
            <person name="Schadt C."/>
            <person name="Martin F."/>
            <person name="Crous P.W."/>
            <person name="Miettinen O."/>
            <person name="Magnuson J.K."/>
            <person name="Labbe J."/>
            <person name="Jacobson D."/>
            <person name="Doktycz M.J."/>
            <person name="Veneault-Fourrey C."/>
            <person name="Kuo A."/>
            <person name="Mondo S."/>
            <person name="Calhoun S."/>
            <person name="Riley R."/>
            <person name="Ohm R."/>
            <person name="LaButti K."/>
            <person name="Andreopoulos B."/>
            <person name="Pangilinan J."/>
            <person name="Nolan M."/>
            <person name="Tritt A."/>
            <person name="Clum A."/>
            <person name="Lipzen A."/>
            <person name="Daum C."/>
            <person name="Barry K."/>
            <person name="Grigoriev I.V."/>
            <person name="Vilgalys R."/>
        </authorList>
    </citation>
    <scope>NUCLEOTIDE SEQUENCE</scope>
    <source>
        <strain evidence="11">PMI_201</strain>
    </source>
</reference>
<keyword evidence="3" id="KW-0813">Transport</keyword>
<feature type="region of interest" description="Disordered" evidence="8">
    <location>
        <begin position="556"/>
        <end position="578"/>
    </location>
</feature>
<dbReference type="PROSITE" id="PS50850">
    <property type="entry name" value="MFS"/>
    <property type="match status" value="1"/>
</dbReference>
<dbReference type="PANTHER" id="PTHR23501:SF187">
    <property type="entry name" value="MAJOR FACILITATOR SUPERFAMILY (MFS) PROFILE DOMAIN-CONTAINING PROTEIN"/>
    <property type="match status" value="1"/>
</dbReference>
<dbReference type="FunFam" id="1.20.1250.20:FF:000484">
    <property type="entry name" value="MFS general substrate transporter"/>
    <property type="match status" value="1"/>
</dbReference>
<name>A0AAD4PU72_9EURO</name>
<dbReference type="Gene3D" id="1.20.1250.20">
    <property type="entry name" value="MFS general substrate transporter like domains"/>
    <property type="match status" value="1"/>
</dbReference>
<dbReference type="InterPro" id="IPR011701">
    <property type="entry name" value="MFS"/>
</dbReference>
<evidence type="ECO:0000256" key="4">
    <source>
        <dbReference type="ARBA" id="ARBA00022692"/>
    </source>
</evidence>
<feature type="compositionally biased region" description="Basic and acidic residues" evidence="8">
    <location>
        <begin position="26"/>
        <end position="39"/>
    </location>
</feature>
<evidence type="ECO:0000256" key="2">
    <source>
        <dbReference type="ARBA" id="ARBA00008335"/>
    </source>
</evidence>
<feature type="transmembrane region" description="Helical" evidence="9">
    <location>
        <begin position="315"/>
        <end position="335"/>
    </location>
</feature>
<keyword evidence="7" id="KW-0325">Glycoprotein</keyword>
<dbReference type="SUPFAM" id="SSF103473">
    <property type="entry name" value="MFS general substrate transporter"/>
    <property type="match status" value="1"/>
</dbReference>
<accession>A0AAD4PU72</accession>
<feature type="domain" description="Major facilitator superfamily (MFS) profile" evidence="10">
    <location>
        <begin position="54"/>
        <end position="545"/>
    </location>
</feature>
<proteinExistence type="inferred from homology"/>
<dbReference type="Proteomes" id="UP001201262">
    <property type="component" value="Unassembled WGS sequence"/>
</dbReference>
<dbReference type="GO" id="GO:0022857">
    <property type="term" value="F:transmembrane transporter activity"/>
    <property type="evidence" value="ECO:0007669"/>
    <property type="project" value="InterPro"/>
</dbReference>
<comment type="similarity">
    <text evidence="2">Belongs to the major facilitator superfamily.</text>
</comment>
<protein>
    <submittedName>
        <fullName evidence="11">Major facilitator superfamily protein</fullName>
    </submittedName>
</protein>
<dbReference type="GO" id="GO:0005886">
    <property type="term" value="C:plasma membrane"/>
    <property type="evidence" value="ECO:0007669"/>
    <property type="project" value="TreeGrafter"/>
</dbReference>
<feature type="region of interest" description="Disordered" evidence="8">
    <location>
        <begin position="1"/>
        <end position="41"/>
    </location>
</feature>
<dbReference type="PANTHER" id="PTHR23501">
    <property type="entry name" value="MAJOR FACILITATOR SUPERFAMILY"/>
    <property type="match status" value="1"/>
</dbReference>